<keyword evidence="6" id="KW-1133">Transmembrane helix</keyword>
<reference evidence="9" key="2">
    <citation type="submission" date="2022-06" db="UniProtKB">
        <authorList>
            <consortium name="EnsemblMetazoa"/>
        </authorList>
    </citation>
    <scope>IDENTIFICATION</scope>
    <source>
        <strain evidence="9">PS312</strain>
    </source>
</reference>
<dbReference type="EnsemblMetazoa" id="PPA01210.1">
    <property type="protein sequence ID" value="PPA01210.1"/>
    <property type="gene ID" value="WBGene00090764"/>
</dbReference>
<comment type="subcellular location">
    <subcellularLocation>
        <location evidence="1">Membrane</location>
        <topology evidence="1">Single-pass type IV membrane protein</topology>
    </subcellularLocation>
</comment>
<keyword evidence="4" id="KW-0812">Transmembrane</keyword>
<dbReference type="GO" id="GO:0006886">
    <property type="term" value="P:intracellular protein transport"/>
    <property type="evidence" value="ECO:0000318"/>
    <property type="project" value="GO_Central"/>
</dbReference>
<evidence type="ECO:0000313" key="9">
    <source>
        <dbReference type="EnsemblMetazoa" id="PPA01210.1"/>
    </source>
</evidence>
<dbReference type="GO" id="GO:0048787">
    <property type="term" value="C:presynaptic active zone membrane"/>
    <property type="evidence" value="ECO:0000318"/>
    <property type="project" value="GO_Central"/>
</dbReference>
<evidence type="ECO:0000256" key="6">
    <source>
        <dbReference type="ARBA" id="ARBA00022989"/>
    </source>
</evidence>
<keyword evidence="8" id="KW-0472">Membrane</keyword>
<dbReference type="Gene3D" id="1.20.5.110">
    <property type="match status" value="1"/>
</dbReference>
<dbReference type="Pfam" id="PF00804">
    <property type="entry name" value="Syntaxin"/>
    <property type="match status" value="1"/>
</dbReference>
<dbReference type="InterPro" id="IPR045242">
    <property type="entry name" value="Syntaxin"/>
</dbReference>
<keyword evidence="5" id="KW-0532">Neurotransmitter transport</keyword>
<name>A0A2A6BUX9_PRIPA</name>
<keyword evidence="7" id="KW-0175">Coiled coil</keyword>
<dbReference type="SMART" id="SM00397">
    <property type="entry name" value="t_SNARE"/>
    <property type="match status" value="1"/>
</dbReference>
<dbReference type="GO" id="GO:0005886">
    <property type="term" value="C:plasma membrane"/>
    <property type="evidence" value="ECO:0000318"/>
    <property type="project" value="GO_Central"/>
</dbReference>
<proteinExistence type="inferred from homology"/>
<accession>A0A8R1U2Z7</accession>
<protein>
    <submittedName>
        <fullName evidence="9">t-SNARE coiled-coil homology domain-containing protein</fullName>
    </submittedName>
</protein>
<evidence type="ECO:0000256" key="5">
    <source>
        <dbReference type="ARBA" id="ARBA00022775"/>
    </source>
</evidence>
<dbReference type="FunFam" id="1.20.58.70:FF:000027">
    <property type="entry name" value="Putative syntaxin-3"/>
    <property type="match status" value="1"/>
</dbReference>
<dbReference type="Gene3D" id="1.20.58.70">
    <property type="match status" value="1"/>
</dbReference>
<dbReference type="SMART" id="SM00503">
    <property type="entry name" value="SynN"/>
    <property type="match status" value="1"/>
</dbReference>
<evidence type="ECO:0000256" key="7">
    <source>
        <dbReference type="ARBA" id="ARBA00023054"/>
    </source>
</evidence>
<evidence type="ECO:0000256" key="8">
    <source>
        <dbReference type="ARBA" id="ARBA00023136"/>
    </source>
</evidence>
<dbReference type="PANTHER" id="PTHR19957:SF307">
    <property type="entry name" value="PROTEIN SSO1-RELATED"/>
    <property type="match status" value="1"/>
</dbReference>
<dbReference type="Pfam" id="PF05739">
    <property type="entry name" value="SNARE"/>
    <property type="match status" value="1"/>
</dbReference>
<dbReference type="GO" id="GO:0051046">
    <property type="term" value="P:regulation of secretion"/>
    <property type="evidence" value="ECO:0007669"/>
    <property type="project" value="UniProtKB-ARBA"/>
</dbReference>
<evidence type="ECO:0000256" key="1">
    <source>
        <dbReference type="ARBA" id="ARBA00004211"/>
    </source>
</evidence>
<sequence>MVKDRLAEIRASNFIPFLIGLENFLRLHFRAKFEDGNDFLKNFRGCEKDKLLKRKDEKKPSDQFCEEIYHINDEIAKLEDEIEDIRVLHGKLLSLAADPALTKELNKKTADFRKKLKRLTKELKTFSKGVESGKLSSANGTSRTDRQQVNSLLLSFSSLIEKFNEDRRNYNDKNTKKLKGYLRVLDATLSEDAFEDALTNGTLTIQMNRGILGLAEKQALSEVKQRSADIQAVEKSIHDLDEMIQDLHMLTLSQGEILDNISKHVELSADYVERAKETIKEAKKLKRKARKMKIMIVIGTIVLVVVLITIVAAIF</sequence>
<evidence type="ECO:0000256" key="4">
    <source>
        <dbReference type="ARBA" id="ARBA00022692"/>
    </source>
</evidence>
<dbReference type="InterPro" id="IPR000727">
    <property type="entry name" value="T_SNARE_dom"/>
</dbReference>
<accession>A0A2A6BUX9</accession>
<evidence type="ECO:0000256" key="3">
    <source>
        <dbReference type="ARBA" id="ARBA00022448"/>
    </source>
</evidence>
<evidence type="ECO:0000256" key="2">
    <source>
        <dbReference type="ARBA" id="ARBA00009063"/>
    </source>
</evidence>
<dbReference type="GO" id="GO:0005484">
    <property type="term" value="F:SNAP receptor activity"/>
    <property type="evidence" value="ECO:0000318"/>
    <property type="project" value="GO_Central"/>
</dbReference>
<dbReference type="CDD" id="cd15848">
    <property type="entry name" value="SNARE_syntaxin1-like"/>
    <property type="match status" value="1"/>
</dbReference>
<dbReference type="GO" id="GO:0006887">
    <property type="term" value="P:exocytosis"/>
    <property type="evidence" value="ECO:0000318"/>
    <property type="project" value="GO_Central"/>
</dbReference>
<reference evidence="10" key="1">
    <citation type="journal article" date="2008" name="Nat. Genet.">
        <title>The Pristionchus pacificus genome provides a unique perspective on nematode lifestyle and parasitism.</title>
        <authorList>
            <person name="Dieterich C."/>
            <person name="Clifton S.W."/>
            <person name="Schuster L.N."/>
            <person name="Chinwalla A."/>
            <person name="Delehaunty K."/>
            <person name="Dinkelacker I."/>
            <person name="Fulton L."/>
            <person name="Fulton R."/>
            <person name="Godfrey J."/>
            <person name="Minx P."/>
            <person name="Mitreva M."/>
            <person name="Roeseler W."/>
            <person name="Tian H."/>
            <person name="Witte H."/>
            <person name="Yang S.P."/>
            <person name="Wilson R.K."/>
            <person name="Sommer R.J."/>
        </authorList>
    </citation>
    <scope>NUCLEOTIDE SEQUENCE [LARGE SCALE GENOMIC DNA]</scope>
    <source>
        <strain evidence="10">PS312</strain>
    </source>
</reference>
<dbReference type="PROSITE" id="PS50192">
    <property type="entry name" value="T_SNARE"/>
    <property type="match status" value="1"/>
</dbReference>
<dbReference type="GO" id="GO:0000149">
    <property type="term" value="F:SNARE binding"/>
    <property type="evidence" value="ECO:0000318"/>
    <property type="project" value="GO_Central"/>
</dbReference>
<dbReference type="SUPFAM" id="SSF47661">
    <property type="entry name" value="t-snare proteins"/>
    <property type="match status" value="1"/>
</dbReference>
<dbReference type="GO" id="GO:0048278">
    <property type="term" value="P:vesicle docking"/>
    <property type="evidence" value="ECO:0000318"/>
    <property type="project" value="GO_Central"/>
</dbReference>
<keyword evidence="3" id="KW-0813">Transport</keyword>
<dbReference type="GO" id="GO:0031629">
    <property type="term" value="P:synaptic vesicle fusion to presynaptic active zone membrane"/>
    <property type="evidence" value="ECO:0000318"/>
    <property type="project" value="GO_Central"/>
</dbReference>
<dbReference type="InterPro" id="IPR010989">
    <property type="entry name" value="SNARE"/>
</dbReference>
<dbReference type="InterPro" id="IPR006011">
    <property type="entry name" value="Syntaxin_N"/>
</dbReference>
<comment type="similarity">
    <text evidence="2">Belongs to the syntaxin family.</text>
</comment>
<keyword evidence="10" id="KW-1185">Reference proteome</keyword>
<dbReference type="PANTHER" id="PTHR19957">
    <property type="entry name" value="SYNTAXIN"/>
    <property type="match status" value="1"/>
</dbReference>
<dbReference type="GO" id="GO:0012505">
    <property type="term" value="C:endomembrane system"/>
    <property type="evidence" value="ECO:0000318"/>
    <property type="project" value="GO_Central"/>
</dbReference>
<evidence type="ECO:0000313" key="10">
    <source>
        <dbReference type="Proteomes" id="UP000005239"/>
    </source>
</evidence>
<dbReference type="AlphaFoldDB" id="A0A2A6BUX9"/>
<dbReference type="Proteomes" id="UP000005239">
    <property type="component" value="Unassembled WGS sequence"/>
</dbReference>
<gene>
    <name evidence="9" type="primary">WBGene00090764</name>
</gene>
<organism evidence="9 10">
    <name type="scientific">Pristionchus pacificus</name>
    <name type="common">Parasitic nematode worm</name>
    <dbReference type="NCBI Taxonomy" id="54126"/>
    <lineage>
        <taxon>Eukaryota</taxon>
        <taxon>Metazoa</taxon>
        <taxon>Ecdysozoa</taxon>
        <taxon>Nematoda</taxon>
        <taxon>Chromadorea</taxon>
        <taxon>Rhabditida</taxon>
        <taxon>Rhabditina</taxon>
        <taxon>Diplogasteromorpha</taxon>
        <taxon>Diplogasteroidea</taxon>
        <taxon>Neodiplogasteridae</taxon>
        <taxon>Pristionchus</taxon>
    </lineage>
</organism>
<dbReference type="GO" id="GO:0031201">
    <property type="term" value="C:SNARE complex"/>
    <property type="evidence" value="ECO:0000318"/>
    <property type="project" value="GO_Central"/>
</dbReference>